<accession>A0ABW3UGA1</accession>
<dbReference type="Pfam" id="PF14375">
    <property type="entry name" value="Cys_rich_CWC"/>
    <property type="match status" value="1"/>
</dbReference>
<proteinExistence type="predicted"/>
<gene>
    <name evidence="1" type="ORF">ACFQ4B_07700</name>
</gene>
<name>A0ABW3UGA1_9BACL</name>
<dbReference type="InterPro" id="IPR032720">
    <property type="entry name" value="Cys_rich_CWC"/>
</dbReference>
<reference evidence="2" key="1">
    <citation type="journal article" date="2019" name="Int. J. Syst. Evol. Microbiol.">
        <title>The Global Catalogue of Microorganisms (GCM) 10K type strain sequencing project: providing services to taxonomists for standard genome sequencing and annotation.</title>
        <authorList>
            <consortium name="The Broad Institute Genomics Platform"/>
            <consortium name="The Broad Institute Genome Sequencing Center for Infectious Disease"/>
            <person name="Wu L."/>
            <person name="Ma J."/>
        </authorList>
    </citation>
    <scope>NUCLEOTIDE SEQUENCE [LARGE SCALE GENOMIC DNA]</scope>
    <source>
        <strain evidence="2">CCUG 53270</strain>
    </source>
</reference>
<dbReference type="RefSeq" id="WP_345594264.1">
    <property type="nucleotide sequence ID" value="NZ_BAABJG010000055.1"/>
</dbReference>
<organism evidence="1 2">
    <name type="scientific">Paenibacillus vulneris</name>
    <dbReference type="NCBI Taxonomy" id="1133364"/>
    <lineage>
        <taxon>Bacteria</taxon>
        <taxon>Bacillati</taxon>
        <taxon>Bacillota</taxon>
        <taxon>Bacilli</taxon>
        <taxon>Bacillales</taxon>
        <taxon>Paenibacillaceae</taxon>
        <taxon>Paenibacillus</taxon>
    </lineage>
</organism>
<dbReference type="Proteomes" id="UP001597180">
    <property type="component" value="Unassembled WGS sequence"/>
</dbReference>
<sequence length="66" mass="7212">MSSDLHNGKRCPLCGGVNECSVGSGECWCFHTKVPQALRDQIPAALRGQVCICRKCVEAYQINKTT</sequence>
<keyword evidence="2" id="KW-1185">Reference proteome</keyword>
<protein>
    <submittedName>
        <fullName evidence="1">Cysteine-rich CWC family protein</fullName>
    </submittedName>
</protein>
<comment type="caution">
    <text evidence="1">The sequence shown here is derived from an EMBL/GenBank/DDBJ whole genome shotgun (WGS) entry which is preliminary data.</text>
</comment>
<dbReference type="EMBL" id="JBHTLU010000012">
    <property type="protein sequence ID" value="MFD1219998.1"/>
    <property type="molecule type" value="Genomic_DNA"/>
</dbReference>
<evidence type="ECO:0000313" key="2">
    <source>
        <dbReference type="Proteomes" id="UP001597180"/>
    </source>
</evidence>
<evidence type="ECO:0000313" key="1">
    <source>
        <dbReference type="EMBL" id="MFD1219998.1"/>
    </source>
</evidence>